<dbReference type="InterPro" id="IPR027417">
    <property type="entry name" value="P-loop_NTPase"/>
</dbReference>
<dbReference type="PROSITE" id="PS00675">
    <property type="entry name" value="SIGMA54_INTERACT_1"/>
    <property type="match status" value="1"/>
</dbReference>
<sequence>MEKYDGYVLYDEDNCAIIPKDFNKYKTENIISINDKMKDIISLCLRVAKSDAPVLITGDSGVGKELLTELIHNNSNRKEESFIKINCASIVDGLKESEFFGYEAGSFTGASRFGKKGIIEQSQKGTLFLDEIGEMSLNLQSALLRVIQDGKFLRVGGYKEIKSDIRIICATNRDLKDLVEQGLFRNDLYFRLNVIPAFIPPLSERRDDIPILSLYYTDYFNKKYNTTKKLSRNVIEALIDKDWTGNVRELKNKIERLILITINGIITIEDLRYVESINQKEGSVYYVNQDMDYFETNRSLKEIMDEFEYNILTKAVKEHGSIRKAAKALRVNPSTISRKLKK</sequence>
<comment type="caution">
    <text evidence="7">The sequence shown here is derived from an EMBL/GenBank/DDBJ whole genome shotgun (WGS) entry which is preliminary data.</text>
</comment>
<proteinExistence type="predicted"/>
<dbReference type="InterPro" id="IPR025943">
    <property type="entry name" value="Sigma_54_int_dom_ATP-bd_2"/>
</dbReference>
<dbReference type="Gene3D" id="3.40.50.300">
    <property type="entry name" value="P-loop containing nucleotide triphosphate hydrolases"/>
    <property type="match status" value="1"/>
</dbReference>
<dbReference type="InterPro" id="IPR009057">
    <property type="entry name" value="Homeodomain-like_sf"/>
</dbReference>
<dbReference type="EMBL" id="JANGAC010000003">
    <property type="protein sequence ID" value="MCQ4922369.1"/>
    <property type="molecule type" value="Genomic_DNA"/>
</dbReference>
<dbReference type="Pfam" id="PF25601">
    <property type="entry name" value="AAA_lid_14"/>
    <property type="match status" value="1"/>
</dbReference>
<keyword evidence="1" id="KW-0547">Nucleotide-binding</keyword>
<evidence type="ECO:0000256" key="3">
    <source>
        <dbReference type="ARBA" id="ARBA00022840"/>
    </source>
</evidence>
<reference evidence="7 8" key="1">
    <citation type="submission" date="2022-06" db="EMBL/GenBank/DDBJ databases">
        <title>Isolation of gut microbiota from human fecal samples.</title>
        <authorList>
            <person name="Pamer E.G."/>
            <person name="Barat B."/>
            <person name="Waligurski E."/>
            <person name="Medina S."/>
            <person name="Paddock L."/>
            <person name="Mostad J."/>
        </authorList>
    </citation>
    <scope>NUCLEOTIDE SEQUENCE [LARGE SCALE GENOMIC DNA]</scope>
    <source>
        <strain evidence="7 8">DFI.7.95</strain>
    </source>
</reference>
<gene>
    <name evidence="7" type="ORF">NE686_04675</name>
</gene>
<dbReference type="InterPro" id="IPR002078">
    <property type="entry name" value="Sigma_54_int"/>
</dbReference>
<evidence type="ECO:0000256" key="4">
    <source>
        <dbReference type="ARBA" id="ARBA00029500"/>
    </source>
</evidence>
<evidence type="ECO:0000313" key="7">
    <source>
        <dbReference type="EMBL" id="MCQ4922369.1"/>
    </source>
</evidence>
<dbReference type="SMART" id="SM00382">
    <property type="entry name" value="AAA"/>
    <property type="match status" value="1"/>
</dbReference>
<organism evidence="7 8">
    <name type="scientific">Tissierella carlieri</name>
    <dbReference type="NCBI Taxonomy" id="689904"/>
    <lineage>
        <taxon>Bacteria</taxon>
        <taxon>Bacillati</taxon>
        <taxon>Bacillota</taxon>
        <taxon>Tissierellia</taxon>
        <taxon>Tissierellales</taxon>
        <taxon>Tissierellaceae</taxon>
        <taxon>Tissierella</taxon>
    </lineage>
</organism>
<dbReference type="Pfam" id="PF18024">
    <property type="entry name" value="HTH_50"/>
    <property type="match status" value="1"/>
</dbReference>
<feature type="domain" description="HTH lysR-type" evidence="6">
    <location>
        <begin position="315"/>
        <end position="342"/>
    </location>
</feature>
<dbReference type="InterPro" id="IPR003593">
    <property type="entry name" value="AAA+_ATPase"/>
</dbReference>
<dbReference type="InterPro" id="IPR030828">
    <property type="entry name" value="HTH_TyrR"/>
</dbReference>
<evidence type="ECO:0000259" key="6">
    <source>
        <dbReference type="PROSITE" id="PS50931"/>
    </source>
</evidence>
<evidence type="ECO:0000256" key="1">
    <source>
        <dbReference type="ARBA" id="ARBA00022741"/>
    </source>
</evidence>
<keyword evidence="3" id="KW-0067">ATP-binding</keyword>
<keyword evidence="2" id="KW-0058">Aromatic hydrocarbons catabolism</keyword>
<dbReference type="SUPFAM" id="SSF52540">
    <property type="entry name" value="P-loop containing nucleoside triphosphate hydrolases"/>
    <property type="match status" value="1"/>
</dbReference>
<evidence type="ECO:0000256" key="2">
    <source>
        <dbReference type="ARBA" id="ARBA00022797"/>
    </source>
</evidence>
<keyword evidence="8" id="KW-1185">Reference proteome</keyword>
<dbReference type="Proteomes" id="UP001524478">
    <property type="component" value="Unassembled WGS sequence"/>
</dbReference>
<name>A0ABT1S7D1_9FIRM</name>
<feature type="domain" description="Sigma-54 factor interaction" evidence="5">
    <location>
        <begin position="30"/>
        <end position="259"/>
    </location>
</feature>
<dbReference type="PROSITE" id="PS00676">
    <property type="entry name" value="SIGMA54_INTERACT_2"/>
    <property type="match status" value="1"/>
</dbReference>
<dbReference type="Pfam" id="PF00158">
    <property type="entry name" value="Sigma54_activat"/>
    <property type="match status" value="1"/>
</dbReference>
<dbReference type="InterPro" id="IPR025662">
    <property type="entry name" value="Sigma_54_int_dom_ATP-bd_1"/>
</dbReference>
<dbReference type="PROSITE" id="PS50931">
    <property type="entry name" value="HTH_LYSR"/>
    <property type="match status" value="1"/>
</dbReference>
<dbReference type="InterPro" id="IPR000847">
    <property type="entry name" value="LysR_HTH_N"/>
</dbReference>
<dbReference type="RefSeq" id="WP_256310650.1">
    <property type="nucleotide sequence ID" value="NZ_JANGAC010000003.1"/>
</dbReference>
<protein>
    <recommendedName>
        <fullName evidence="4">HTH-type transcriptional regulatory protein TyrR</fullName>
    </recommendedName>
</protein>
<dbReference type="PANTHER" id="PTHR32071">
    <property type="entry name" value="TRANSCRIPTIONAL REGULATORY PROTEIN"/>
    <property type="match status" value="1"/>
</dbReference>
<dbReference type="CDD" id="cd00009">
    <property type="entry name" value="AAA"/>
    <property type="match status" value="1"/>
</dbReference>
<dbReference type="PROSITE" id="PS50045">
    <property type="entry name" value="SIGMA54_INTERACT_4"/>
    <property type="match status" value="1"/>
</dbReference>
<accession>A0ABT1S7D1</accession>
<dbReference type="Gene3D" id="1.10.8.60">
    <property type="match status" value="1"/>
</dbReference>
<evidence type="ECO:0000313" key="8">
    <source>
        <dbReference type="Proteomes" id="UP001524478"/>
    </source>
</evidence>
<dbReference type="Gene3D" id="1.10.10.60">
    <property type="entry name" value="Homeodomain-like"/>
    <property type="match status" value="1"/>
</dbReference>
<dbReference type="PANTHER" id="PTHR32071:SF57">
    <property type="entry name" value="C4-DICARBOXYLATE TRANSPORT TRANSCRIPTIONAL REGULATORY PROTEIN DCTD"/>
    <property type="match status" value="1"/>
</dbReference>
<dbReference type="InterPro" id="IPR058031">
    <property type="entry name" value="AAA_lid_NorR"/>
</dbReference>
<evidence type="ECO:0000259" key="5">
    <source>
        <dbReference type="PROSITE" id="PS50045"/>
    </source>
</evidence>
<dbReference type="SUPFAM" id="SSF46689">
    <property type="entry name" value="Homeodomain-like"/>
    <property type="match status" value="1"/>
</dbReference>